<comment type="caution">
    <text evidence="1">The sequence shown here is derived from an EMBL/GenBank/DDBJ whole genome shotgun (WGS) entry which is preliminary data.</text>
</comment>
<name>A0ABQ4L9Z1_9BACL</name>
<gene>
    <name evidence="1" type="ORF">J21TS7_17140</name>
</gene>
<accession>A0ABQ4L9Z1</accession>
<reference evidence="1 2" key="1">
    <citation type="submission" date="2021-03" db="EMBL/GenBank/DDBJ databases">
        <title>Antimicrobial resistance genes in bacteria isolated from Japanese honey, and their potential for conferring macrolide and lincosamide resistance in the American foulbrood pathogen Paenibacillus larvae.</title>
        <authorList>
            <person name="Okamoto M."/>
            <person name="Kumagai M."/>
            <person name="Kanamori H."/>
            <person name="Takamatsu D."/>
        </authorList>
    </citation>
    <scope>NUCLEOTIDE SEQUENCE [LARGE SCALE GENOMIC DNA]</scope>
    <source>
        <strain evidence="1 2">J21TS7</strain>
    </source>
</reference>
<evidence type="ECO:0000313" key="1">
    <source>
        <dbReference type="EMBL" id="GIO53396.1"/>
    </source>
</evidence>
<proteinExistence type="predicted"/>
<protein>
    <submittedName>
        <fullName evidence="1">Uncharacterized protein</fullName>
    </submittedName>
</protein>
<dbReference type="Proteomes" id="UP000676601">
    <property type="component" value="Unassembled WGS sequence"/>
</dbReference>
<dbReference type="EMBL" id="BORU01000001">
    <property type="protein sequence ID" value="GIO53396.1"/>
    <property type="molecule type" value="Genomic_DNA"/>
</dbReference>
<organism evidence="1 2">
    <name type="scientific">Paenibacillus cineris</name>
    <dbReference type="NCBI Taxonomy" id="237530"/>
    <lineage>
        <taxon>Bacteria</taxon>
        <taxon>Bacillati</taxon>
        <taxon>Bacillota</taxon>
        <taxon>Bacilli</taxon>
        <taxon>Bacillales</taxon>
        <taxon>Paenibacillaceae</taxon>
        <taxon>Paenibacillus</taxon>
    </lineage>
</organism>
<keyword evidence="2" id="KW-1185">Reference proteome</keyword>
<sequence length="71" mass="7925">MDSARNSFQWGLRKGSIKIAVNNRRYMPCTDAGADDHFTKMEENDIAVMPISNGMNVGRGADVFLMDVPFN</sequence>
<evidence type="ECO:0000313" key="2">
    <source>
        <dbReference type="Proteomes" id="UP000676601"/>
    </source>
</evidence>